<dbReference type="SUPFAM" id="SSF74914">
    <property type="entry name" value="V-region of surface antigen I/II (SA I/II, PAC)"/>
    <property type="match status" value="1"/>
</dbReference>
<feature type="region of interest" description="Disordered" evidence="6">
    <location>
        <begin position="1029"/>
        <end position="1111"/>
    </location>
</feature>
<evidence type="ECO:0000256" key="6">
    <source>
        <dbReference type="SAM" id="MobiDB-lite"/>
    </source>
</evidence>
<dbReference type="PROSITE" id="PS50847">
    <property type="entry name" value="GRAM_POS_ANCHORING"/>
    <property type="match status" value="1"/>
</dbReference>
<feature type="compositionally biased region" description="Polar residues" evidence="6">
    <location>
        <begin position="76"/>
        <end position="97"/>
    </location>
</feature>
<keyword evidence="1" id="KW-0134">Cell wall</keyword>
<dbReference type="InterPro" id="IPR013574">
    <property type="entry name" value="Glucan-bd_C/Surface_Ag-I/II_V"/>
</dbReference>
<feature type="coiled-coil region" evidence="5">
    <location>
        <begin position="277"/>
        <end position="315"/>
    </location>
</feature>
<feature type="compositionally biased region" description="Polar residues" evidence="6">
    <location>
        <begin position="196"/>
        <end position="215"/>
    </location>
</feature>
<keyword evidence="3" id="KW-0732">Signal</keyword>
<keyword evidence="4" id="KW-0572">Peptidoglycan-anchor</keyword>
<dbReference type="InterPro" id="IPR036234">
    <property type="entry name" value="SA_I/II_PAC_V_sf"/>
</dbReference>
<dbReference type="NCBIfam" id="TIGR01168">
    <property type="entry name" value="YSIRK_signal"/>
    <property type="match status" value="1"/>
</dbReference>
<dbReference type="AlphaFoldDB" id="C2E4H4"/>
<dbReference type="HOGENOM" id="CLU_010221_0_0_9"/>
<keyword evidence="5" id="KW-0175">Coiled coil</keyword>
<dbReference type="Pfam" id="PF08363">
    <property type="entry name" value="GbpC"/>
    <property type="match status" value="1"/>
</dbReference>
<evidence type="ECO:0000313" key="7">
    <source>
        <dbReference type="EMBL" id="EEJ60199.1"/>
    </source>
</evidence>
<evidence type="ECO:0000256" key="3">
    <source>
        <dbReference type="ARBA" id="ARBA00022729"/>
    </source>
</evidence>
<proteinExistence type="predicted"/>
<dbReference type="InterPro" id="IPR005877">
    <property type="entry name" value="YSIRK_signal_dom"/>
</dbReference>
<dbReference type="Gene3D" id="2.60.40.4300">
    <property type="match status" value="3"/>
</dbReference>
<dbReference type="EMBL" id="ACGR01000025">
    <property type="protein sequence ID" value="EEJ60199.1"/>
    <property type="molecule type" value="Genomic_DNA"/>
</dbReference>
<dbReference type="Proteomes" id="UP000003491">
    <property type="component" value="Unassembled WGS sequence"/>
</dbReference>
<feature type="region of interest" description="Disordered" evidence="6">
    <location>
        <begin position="76"/>
        <end position="118"/>
    </location>
</feature>
<dbReference type="InterPro" id="IPR019931">
    <property type="entry name" value="LPXTG_anchor"/>
</dbReference>
<keyword evidence="2" id="KW-0964">Secreted</keyword>
<dbReference type="Gene3D" id="2.60.530.10">
    <property type="entry name" value="Major cell-surface adhesin PAc"/>
    <property type="match status" value="1"/>
</dbReference>
<protein>
    <submittedName>
        <fullName evidence="7">Gram-positive signal peptide protein, YSIRK family</fullName>
    </submittedName>
</protein>
<name>C2E4H4_LACJH</name>
<accession>C2E4H4</accession>
<gene>
    <name evidence="7" type="ORF">HMPREF0528_0648</name>
</gene>
<dbReference type="Pfam" id="PF17966">
    <property type="entry name" value="Muc_B2"/>
    <property type="match status" value="3"/>
</dbReference>
<dbReference type="Pfam" id="PF04650">
    <property type="entry name" value="YSIRK_signal"/>
    <property type="match status" value="1"/>
</dbReference>
<feature type="compositionally biased region" description="Basic and acidic residues" evidence="6">
    <location>
        <begin position="1083"/>
        <end position="1092"/>
    </location>
</feature>
<comment type="caution">
    <text evidence="7">The sequence shown here is derived from an EMBL/GenBank/DDBJ whole genome shotgun (WGS) entry which is preliminary data.</text>
</comment>
<reference evidence="7 8" key="1">
    <citation type="submission" date="2009-01" db="EMBL/GenBank/DDBJ databases">
        <authorList>
            <person name="Qin X."/>
            <person name="Bachman B."/>
            <person name="Battles P."/>
            <person name="Bell A."/>
            <person name="Bess C."/>
            <person name="Bickham C."/>
            <person name="Chaboub L."/>
            <person name="Chen D."/>
            <person name="Coyle M."/>
            <person name="Deiros D.R."/>
            <person name="Dinh H."/>
            <person name="Forbes L."/>
            <person name="Fowler G."/>
            <person name="Francisco L."/>
            <person name="Fu Q."/>
            <person name="Gubbala S."/>
            <person name="Hale W."/>
            <person name="Han Y."/>
            <person name="Hemphill L."/>
            <person name="Highlander S.K."/>
            <person name="Hirani K."/>
            <person name="Hogues M."/>
            <person name="Jackson L."/>
            <person name="Jakkamsetti A."/>
            <person name="Javaid M."/>
            <person name="Jiang H."/>
            <person name="Korchina V."/>
            <person name="Kovar C."/>
            <person name="Lara F."/>
            <person name="Lee S."/>
            <person name="Mata R."/>
            <person name="Mathew T."/>
            <person name="Moen C."/>
            <person name="Morales K."/>
            <person name="Munidasa M."/>
            <person name="Nazareth L."/>
            <person name="Ngo R."/>
            <person name="Nguyen L."/>
            <person name="Okwuonu G."/>
            <person name="Ongeri F."/>
            <person name="Patil S."/>
            <person name="Petrosino J."/>
            <person name="Pham C."/>
            <person name="Pham P."/>
            <person name="Pu L.-L."/>
            <person name="Puazo M."/>
            <person name="Raj R."/>
            <person name="Reid J."/>
            <person name="Rouhana J."/>
            <person name="Saada N."/>
            <person name="Shang Y."/>
            <person name="Simmons D."/>
            <person name="Thornton R."/>
            <person name="Warren J."/>
            <person name="Weissenberger G."/>
            <person name="Zhang J."/>
            <person name="Zhang L."/>
            <person name="Zhou C."/>
            <person name="Zhu D."/>
            <person name="Muzny D."/>
            <person name="Worley K."/>
            <person name="Gibbs R."/>
        </authorList>
    </citation>
    <scope>NUCLEOTIDE SEQUENCE [LARGE SCALE GENOMIC DNA]</scope>
    <source>
        <strain evidence="7 8">ATCC 33200</strain>
    </source>
</reference>
<feature type="region of interest" description="Disordered" evidence="6">
    <location>
        <begin position="183"/>
        <end position="215"/>
    </location>
</feature>
<evidence type="ECO:0000256" key="5">
    <source>
        <dbReference type="SAM" id="Coils"/>
    </source>
</evidence>
<evidence type="ECO:0000256" key="2">
    <source>
        <dbReference type="ARBA" id="ARBA00022525"/>
    </source>
</evidence>
<sequence>MVSKNNYSEKMRKIRPQKQRFSIRKFTVGVASVLIGLTFMGINNQEVQADTTVAPEESVKVESSTASDITEKIESVVNTEEQSVSTTANQTEVMSTEENNEVENDGSASVETGNEEVKNNRSISGLETDNVEEQATNEVVTYNAETINGDTAVNNQNTNTTETNLVENTTPVEEAQAVEDVEKNAASVDVQPVESVESNTASVEETQPTENVETNTVQKKEVILSTPNYDTAKDQVNNYNQSVNDKLNGYENAPGLTIVEGDKVTINTNISGVNDSIAEAEKENNQQFANIDEILAQYKDAMDKYKYDLAKYEEARNAYIEHLKELGLWKEGDEDPLKLSQLLVLGNEENAVAKVEALKNGVTQGSGSLLDGKLNIFYKVSGNQTGDFLRVTYTNIQNSTYAGKTISKIVITYSDWTRKNLNDGRTSGIYFSKNPLDGFFYVGASGVTMDLKFYDADNNLITLAENTAYITVGSLNSTGNGTDYIEKAEIINTGGYRGSGVQLPESSVTVHKGQGEHGGDIVYSEKNNEIISKYNVKDKNTAIAIWGEAAVNKYTGWDEVDRKKEIFGSGLFKVNGIGVKIRFSNALGSAWSTFSTNIPKITFEAAVPEMPSYLIPWHKTEVNLNAQTSVHIHYVDVHEEAKKGTTDFKPEHGKELVDQKQSYHDLAINDQYSNTLWNWESANYILATDSVHPDAIQGTTTENEKHVYVYLKHNSVEDTRSKEVNQVIHYVYENGSQAAPDYKGVTLVFTQTGTKDTVTGEVVWDGEWTQSQRFESVESPVIKGYQTERPVVDAYDIVVDNSNFDQNLDKEDTVVYVANPTEEVSRDKVVNQVIHYVYENGSEAAPDHTSVALVFTQTGTRDTVTGEVVWDGEWTQSQRFESVASPTIKGYHTDRPVVDAYDIVVDNSNFDQNLDKEDTVVYVANLTEEVSRDKVVNQVIHYVYGNGSQAAPDYKGVTLVFTQTGTRDTVTGEVIWEGEWTQSQRFESVASPTIKGYHTDRPVVDAYDIVVDNSNFDQNLDKEDTVVYVADPVDPEEPKDPVDSEEPEDSKDPVQAETLTESTNDAPILPKQLSTDTPINKVETVENKESGKVEVATTEDVSLPQTGHKHSNAEIIGLGLATIASILGLAGTRKRKKD</sequence>
<evidence type="ECO:0000256" key="1">
    <source>
        <dbReference type="ARBA" id="ARBA00022512"/>
    </source>
</evidence>
<dbReference type="RefSeq" id="WP_004896542.1">
    <property type="nucleotide sequence ID" value="NZ_AZCY01000006.1"/>
</dbReference>
<dbReference type="NCBIfam" id="TIGR01167">
    <property type="entry name" value="LPXTG_anchor"/>
    <property type="match status" value="1"/>
</dbReference>
<organism evidence="7 8">
    <name type="scientific">Lactobacillus johnsonii ATCC 33200</name>
    <dbReference type="NCBI Taxonomy" id="525330"/>
    <lineage>
        <taxon>Bacteria</taxon>
        <taxon>Bacillati</taxon>
        <taxon>Bacillota</taxon>
        <taxon>Bacilli</taxon>
        <taxon>Lactobacillales</taxon>
        <taxon>Lactobacillaceae</taxon>
        <taxon>Lactobacillus</taxon>
    </lineage>
</organism>
<dbReference type="InterPro" id="IPR041495">
    <property type="entry name" value="Mub_B2"/>
</dbReference>
<evidence type="ECO:0000313" key="8">
    <source>
        <dbReference type="Proteomes" id="UP000003491"/>
    </source>
</evidence>
<evidence type="ECO:0000256" key="4">
    <source>
        <dbReference type="ARBA" id="ARBA00023088"/>
    </source>
</evidence>
<dbReference type="PATRIC" id="fig|525330.7.peg.1416"/>